<dbReference type="AlphaFoldDB" id="A0A0B3S1Q2"/>
<dbReference type="STRING" id="561184.SAMN05216376_11026"/>
<keyword evidence="2" id="KW-0472">Membrane</keyword>
<dbReference type="RefSeq" id="WP_139022595.1">
    <property type="nucleotide sequence ID" value="NZ_JSUQ01000009.1"/>
</dbReference>
<feature type="region of interest" description="Disordered" evidence="1">
    <location>
        <begin position="59"/>
        <end position="78"/>
    </location>
</feature>
<keyword evidence="2" id="KW-0812">Transmembrane</keyword>
<keyword evidence="2" id="KW-1133">Transmembrane helix</keyword>
<organism evidence="3 4">
    <name type="scientific">Mameliella alba</name>
    <dbReference type="NCBI Taxonomy" id="561184"/>
    <lineage>
        <taxon>Bacteria</taxon>
        <taxon>Pseudomonadati</taxon>
        <taxon>Pseudomonadota</taxon>
        <taxon>Alphaproteobacteria</taxon>
        <taxon>Rhodobacterales</taxon>
        <taxon>Roseobacteraceae</taxon>
        <taxon>Mameliella</taxon>
    </lineage>
</organism>
<gene>
    <name evidence="3" type="ORF">OA50_02406</name>
</gene>
<evidence type="ECO:0000256" key="2">
    <source>
        <dbReference type="SAM" id="Phobius"/>
    </source>
</evidence>
<sequence length="203" mass="22050">MSDFRHLERPRSRPEIFGLSTLDTVTCALGGAIILMIFMAALTDRKAKVTLTPHRKILESGDREPATPTARATATSTADPKDMENLVVVYLDGAASRLGQAPSIEAPTKACVSLDFQVRTLRSAPEHFGTDGDDLPVAFSVWAAGDAAPCMGFTLHVPALHVAPCEATLVSSGHYQTRQFSSCRASMVFESNGDKVYRFEREY</sequence>
<feature type="transmembrane region" description="Helical" evidence="2">
    <location>
        <begin position="21"/>
        <end position="42"/>
    </location>
</feature>
<dbReference type="Proteomes" id="UP000030960">
    <property type="component" value="Unassembled WGS sequence"/>
</dbReference>
<evidence type="ECO:0000313" key="4">
    <source>
        <dbReference type="Proteomes" id="UP000030960"/>
    </source>
</evidence>
<keyword evidence="4" id="KW-1185">Reference proteome</keyword>
<accession>A0A0B3S1Q2</accession>
<reference evidence="3 4" key="1">
    <citation type="submission" date="2014-10" db="EMBL/GenBank/DDBJ databases">
        <title>Genome sequence of Ponticoccus sp. strain UMTAT08 isolated from clonal culture of toxic dinoflagellate Alexandrium tamiyavanichii.</title>
        <authorList>
            <person name="Gan H.Y."/>
            <person name="Muhd D.-D."/>
            <person name="Mohd Noor M.E."/>
            <person name="Yeong Y.S."/>
            <person name="Usup G."/>
        </authorList>
    </citation>
    <scope>NUCLEOTIDE SEQUENCE [LARGE SCALE GENOMIC DNA]</scope>
    <source>
        <strain evidence="3 4">UMTAT08</strain>
    </source>
</reference>
<dbReference type="EMBL" id="JSUQ01000009">
    <property type="protein sequence ID" value="KHQ52863.1"/>
    <property type="molecule type" value="Genomic_DNA"/>
</dbReference>
<evidence type="ECO:0000256" key="1">
    <source>
        <dbReference type="SAM" id="MobiDB-lite"/>
    </source>
</evidence>
<evidence type="ECO:0000313" key="3">
    <source>
        <dbReference type="EMBL" id="KHQ52863.1"/>
    </source>
</evidence>
<name>A0A0B3S1Q2_9RHOB</name>
<comment type="caution">
    <text evidence="3">The sequence shown here is derived from an EMBL/GenBank/DDBJ whole genome shotgun (WGS) entry which is preliminary data.</text>
</comment>
<proteinExistence type="predicted"/>
<feature type="compositionally biased region" description="Low complexity" evidence="1">
    <location>
        <begin position="66"/>
        <end position="78"/>
    </location>
</feature>
<protein>
    <submittedName>
        <fullName evidence="3">Uncharacterized protein</fullName>
    </submittedName>
</protein>
<dbReference type="OrthoDB" id="9963759at2"/>